<gene>
    <name evidence="6" type="ORF">AVW16_03590</name>
</gene>
<name>A0A161TLP8_9NEIS</name>
<sequence length="379" mass="40197">MQTREHPLLSPGLGTERRVTSFHFGPAGGAKVYIQAALHADELPGMLVAFTLKARLAELEKQGRLAAEVVLVPAANPIGLDQRLLGHGLGRFELGSGHNFNRHYPALADAVFDAVADRLGPDASANVALIRAELARQLAALTPANELESLRLTLMRLAADADLVLDLHCDLDAGVHLYTLTPLWERVEPLARYLGSCAQLLALDSGEHPFDEACSQLWHLLDQKSRSRAAGLGEDAPPVPLACCAVTVELRGQDSVAHELAERDAGALIAYLTERGFVAGDAPPPPALPYPATPLAGVDDLVAPHAGVIVFHRSAGQAVRAGDVVADVIDPVAGTATPLVARRDGMLYARVRDRYAAPGLWVAKIATDLAFKTGKLLSA</sequence>
<reference evidence="7" key="1">
    <citation type="submission" date="2016-01" db="EMBL/GenBank/DDBJ databases">
        <title>Draft genome of Chromobacterium sp. F49.</title>
        <authorList>
            <person name="Hong K.W."/>
        </authorList>
    </citation>
    <scope>NUCLEOTIDE SEQUENCE [LARGE SCALE GENOMIC DNA]</scope>
    <source>
        <strain evidence="7">CN10</strain>
    </source>
</reference>
<keyword evidence="2" id="KW-0479">Metal-binding</keyword>
<evidence type="ECO:0000256" key="3">
    <source>
        <dbReference type="ARBA" id="ARBA00022801"/>
    </source>
</evidence>
<evidence type="ECO:0000313" key="7">
    <source>
        <dbReference type="Proteomes" id="UP000076625"/>
    </source>
</evidence>
<dbReference type="EMBL" id="LQQU01000059">
    <property type="protein sequence ID" value="KZE25389.1"/>
    <property type="molecule type" value="Genomic_DNA"/>
</dbReference>
<comment type="cofactor">
    <cofactor evidence="1">
        <name>Zn(2+)</name>
        <dbReference type="ChEBI" id="CHEBI:29105"/>
    </cofactor>
</comment>
<feature type="domain" description="Succinylglutamate desuccinylase/Aspartoacylase catalytic" evidence="5">
    <location>
        <begin position="29"/>
        <end position="184"/>
    </location>
</feature>
<dbReference type="InterPro" id="IPR055438">
    <property type="entry name" value="AstE_AspA_cat"/>
</dbReference>
<protein>
    <submittedName>
        <fullName evidence="6">Succinylglutamate desuccinylase</fullName>
    </submittedName>
</protein>
<evidence type="ECO:0000313" key="6">
    <source>
        <dbReference type="EMBL" id="KZE25389.1"/>
    </source>
</evidence>
<evidence type="ECO:0000259" key="5">
    <source>
        <dbReference type="Pfam" id="PF24827"/>
    </source>
</evidence>
<dbReference type="Pfam" id="PF24827">
    <property type="entry name" value="AstE_AspA_cat"/>
    <property type="match status" value="1"/>
</dbReference>
<dbReference type="SUPFAM" id="SSF53187">
    <property type="entry name" value="Zn-dependent exopeptidases"/>
    <property type="match status" value="1"/>
</dbReference>
<keyword evidence="4" id="KW-0862">Zinc</keyword>
<dbReference type="InterPro" id="IPR053138">
    <property type="entry name" value="N-alpha-Ac-DABA_deacetylase"/>
</dbReference>
<dbReference type="CDD" id="cd06250">
    <property type="entry name" value="M14_PaAOTO_like"/>
    <property type="match status" value="1"/>
</dbReference>
<organism evidence="6 7">
    <name type="scientific">Crenobacter luteus</name>
    <dbReference type="NCBI Taxonomy" id="1452487"/>
    <lineage>
        <taxon>Bacteria</taxon>
        <taxon>Pseudomonadati</taxon>
        <taxon>Pseudomonadota</taxon>
        <taxon>Betaproteobacteria</taxon>
        <taxon>Neisseriales</taxon>
        <taxon>Neisseriaceae</taxon>
        <taxon>Crenobacter</taxon>
    </lineage>
</organism>
<keyword evidence="7" id="KW-1185">Reference proteome</keyword>
<dbReference type="PANTHER" id="PTHR37326">
    <property type="entry name" value="BLL3975 PROTEIN"/>
    <property type="match status" value="1"/>
</dbReference>
<proteinExistence type="predicted"/>
<dbReference type="OrthoDB" id="527673at2"/>
<dbReference type="STRING" id="1452487.AVW16_03590"/>
<dbReference type="Proteomes" id="UP000076625">
    <property type="component" value="Unassembled WGS sequence"/>
</dbReference>
<accession>A0A161TLP8</accession>
<dbReference type="AlphaFoldDB" id="A0A161TLP8"/>
<comment type="caution">
    <text evidence="6">The sequence shown here is derived from an EMBL/GenBank/DDBJ whole genome shotgun (WGS) entry which is preliminary data.</text>
</comment>
<dbReference type="GO" id="GO:0016788">
    <property type="term" value="F:hydrolase activity, acting on ester bonds"/>
    <property type="evidence" value="ECO:0007669"/>
    <property type="project" value="InterPro"/>
</dbReference>
<dbReference type="RefSeq" id="WP_066614777.1">
    <property type="nucleotide sequence ID" value="NZ_LQQU01000059.1"/>
</dbReference>
<evidence type="ECO:0000256" key="1">
    <source>
        <dbReference type="ARBA" id="ARBA00001947"/>
    </source>
</evidence>
<dbReference type="PANTHER" id="PTHR37326:SF1">
    <property type="entry name" value="BLL3975 PROTEIN"/>
    <property type="match status" value="1"/>
</dbReference>
<evidence type="ECO:0000256" key="2">
    <source>
        <dbReference type="ARBA" id="ARBA00022723"/>
    </source>
</evidence>
<dbReference type="GO" id="GO:0046872">
    <property type="term" value="F:metal ion binding"/>
    <property type="evidence" value="ECO:0007669"/>
    <property type="project" value="UniProtKB-KW"/>
</dbReference>
<dbReference type="Gene3D" id="3.40.630.10">
    <property type="entry name" value="Zn peptidases"/>
    <property type="match status" value="1"/>
</dbReference>
<evidence type="ECO:0000256" key="4">
    <source>
        <dbReference type="ARBA" id="ARBA00022833"/>
    </source>
</evidence>
<keyword evidence="3" id="KW-0378">Hydrolase</keyword>